<feature type="domain" description="Sulfatase-modifying factor enzyme-like" evidence="1">
    <location>
        <begin position="37"/>
        <end position="267"/>
    </location>
</feature>
<proteinExistence type="predicted"/>
<reference evidence="2" key="1">
    <citation type="submission" date="2018-06" db="EMBL/GenBank/DDBJ databases">
        <authorList>
            <person name="Zhirakovskaya E."/>
        </authorList>
    </citation>
    <scope>NUCLEOTIDE SEQUENCE</scope>
</reference>
<keyword evidence="2" id="KW-0418">Kinase</keyword>
<dbReference type="PANTHER" id="PTHR23150:SF19">
    <property type="entry name" value="FORMYLGLYCINE-GENERATING ENZYME"/>
    <property type="match status" value="1"/>
</dbReference>
<evidence type="ECO:0000259" key="1">
    <source>
        <dbReference type="Pfam" id="PF03781"/>
    </source>
</evidence>
<dbReference type="InterPro" id="IPR042095">
    <property type="entry name" value="SUMF_sf"/>
</dbReference>
<protein>
    <submittedName>
        <fullName evidence="2">Serine/threonine protein kinase</fullName>
        <ecNumber evidence="2">2.7.11.1</ecNumber>
    </submittedName>
</protein>
<dbReference type="EMBL" id="UOEA01000009">
    <property type="protein sequence ID" value="VAV82296.1"/>
    <property type="molecule type" value="Genomic_DNA"/>
</dbReference>
<dbReference type="EC" id="2.7.11.1" evidence="2"/>
<sequence length="273" mass="31098">MLGRQVVFYVVFVVAVVLFVAGSSLAGETGKALSEPEEGMVLISAGEFIRGIDEDDPLGFVWASPQSKVFLPDYYMDKFEVTNREYKLFVEATGHRVPFDDKYDTIYDWIDGTYTENLDDHPVVLVDWHDATAYCRWAGKRLPTEAEWEKAARGTDGRLWPWGNAYDRFKANTIEFNVQMTLPVGTFPEGASPYGLMDMAGNVFEWTSVWYKGYPGTKHQHQDYGELYKVVRSGTWTSPAEPYAYTMLRTAQPIDYKHRSLGFRCVRSVKAAK</sequence>
<dbReference type="InterPro" id="IPR016187">
    <property type="entry name" value="CTDL_fold"/>
</dbReference>
<dbReference type="PANTHER" id="PTHR23150">
    <property type="entry name" value="SULFATASE MODIFYING FACTOR 1, 2"/>
    <property type="match status" value="1"/>
</dbReference>
<dbReference type="SUPFAM" id="SSF56436">
    <property type="entry name" value="C-type lectin-like"/>
    <property type="match status" value="1"/>
</dbReference>
<dbReference type="GO" id="GO:0004674">
    <property type="term" value="F:protein serine/threonine kinase activity"/>
    <property type="evidence" value="ECO:0007669"/>
    <property type="project" value="UniProtKB-KW"/>
</dbReference>
<accession>A0A3B0QZ24</accession>
<organism evidence="2">
    <name type="scientific">hydrothermal vent metagenome</name>
    <dbReference type="NCBI Taxonomy" id="652676"/>
    <lineage>
        <taxon>unclassified sequences</taxon>
        <taxon>metagenomes</taxon>
        <taxon>ecological metagenomes</taxon>
    </lineage>
</organism>
<dbReference type="Pfam" id="PF03781">
    <property type="entry name" value="FGE-sulfatase"/>
    <property type="match status" value="1"/>
</dbReference>
<dbReference type="AlphaFoldDB" id="A0A3B0QZ24"/>
<dbReference type="InterPro" id="IPR051043">
    <property type="entry name" value="Sulfatase_Mod_Factor_Kinase"/>
</dbReference>
<dbReference type="GO" id="GO:0120147">
    <property type="term" value="F:formylglycine-generating oxidase activity"/>
    <property type="evidence" value="ECO:0007669"/>
    <property type="project" value="TreeGrafter"/>
</dbReference>
<keyword evidence="2" id="KW-0808">Transferase</keyword>
<evidence type="ECO:0000313" key="2">
    <source>
        <dbReference type="EMBL" id="VAV82296.1"/>
    </source>
</evidence>
<gene>
    <name evidence="2" type="ORF">MNBD_DELTA01-27</name>
</gene>
<name>A0A3B0QZ24_9ZZZZ</name>
<dbReference type="Gene3D" id="3.90.1580.10">
    <property type="entry name" value="paralog of FGE (formylglycine-generating enzyme)"/>
    <property type="match status" value="1"/>
</dbReference>
<keyword evidence="2" id="KW-0723">Serine/threonine-protein kinase</keyword>
<dbReference type="InterPro" id="IPR005532">
    <property type="entry name" value="SUMF_dom"/>
</dbReference>